<evidence type="ECO:0000313" key="3">
    <source>
        <dbReference type="EMBL" id="MFD2561507.1"/>
    </source>
</evidence>
<protein>
    <submittedName>
        <fullName evidence="3">2TM domain-containing protein</fullName>
    </submittedName>
</protein>
<sequence length="121" mass="14369">MNLTEEIMNDFDKRKAYKKAKKRVTEERSFYTHVAIYVVMNIVIFIFKIELGDFIDDEGYSNFLPWNLIATPVLWGLGLLGHGLWTFKEKNGLGKLFNKSIFSEKWEEKKIKEFMNEKDHL</sequence>
<feature type="domain" description="2TM" evidence="2">
    <location>
        <begin position="18"/>
        <end position="116"/>
    </location>
</feature>
<proteinExistence type="predicted"/>
<reference evidence="4" key="1">
    <citation type="journal article" date="2019" name="Int. J. Syst. Evol. Microbiol.">
        <title>The Global Catalogue of Microorganisms (GCM) 10K type strain sequencing project: providing services to taxonomists for standard genome sequencing and annotation.</title>
        <authorList>
            <consortium name="The Broad Institute Genomics Platform"/>
            <consortium name="The Broad Institute Genome Sequencing Center for Infectious Disease"/>
            <person name="Wu L."/>
            <person name="Ma J."/>
        </authorList>
    </citation>
    <scope>NUCLEOTIDE SEQUENCE [LARGE SCALE GENOMIC DNA]</scope>
    <source>
        <strain evidence="4">KCTC 52274</strain>
    </source>
</reference>
<keyword evidence="4" id="KW-1185">Reference proteome</keyword>
<keyword evidence="1" id="KW-0472">Membrane</keyword>
<evidence type="ECO:0000256" key="1">
    <source>
        <dbReference type="SAM" id="Phobius"/>
    </source>
</evidence>
<dbReference type="InterPro" id="IPR025698">
    <property type="entry name" value="2TM_dom"/>
</dbReference>
<accession>A0ABW5L9D5</accession>
<evidence type="ECO:0000313" key="4">
    <source>
        <dbReference type="Proteomes" id="UP001597319"/>
    </source>
</evidence>
<organism evidence="3 4">
    <name type="scientific">Aquimarina rubra</name>
    <dbReference type="NCBI Taxonomy" id="1920033"/>
    <lineage>
        <taxon>Bacteria</taxon>
        <taxon>Pseudomonadati</taxon>
        <taxon>Bacteroidota</taxon>
        <taxon>Flavobacteriia</taxon>
        <taxon>Flavobacteriales</taxon>
        <taxon>Flavobacteriaceae</taxon>
        <taxon>Aquimarina</taxon>
    </lineage>
</organism>
<name>A0ABW5L9D5_9FLAO</name>
<dbReference type="RefSeq" id="WP_378289263.1">
    <property type="nucleotide sequence ID" value="NZ_JBHULE010000002.1"/>
</dbReference>
<keyword evidence="1" id="KW-1133">Transmembrane helix</keyword>
<dbReference type="Proteomes" id="UP001597319">
    <property type="component" value="Unassembled WGS sequence"/>
</dbReference>
<comment type="caution">
    <text evidence="3">The sequence shown here is derived from an EMBL/GenBank/DDBJ whole genome shotgun (WGS) entry which is preliminary data.</text>
</comment>
<feature type="transmembrane region" description="Helical" evidence="1">
    <location>
        <begin position="69"/>
        <end position="87"/>
    </location>
</feature>
<gene>
    <name evidence="3" type="ORF">ACFSR1_02420</name>
</gene>
<dbReference type="EMBL" id="JBHULE010000002">
    <property type="protein sequence ID" value="MFD2561507.1"/>
    <property type="molecule type" value="Genomic_DNA"/>
</dbReference>
<evidence type="ECO:0000259" key="2">
    <source>
        <dbReference type="Pfam" id="PF13239"/>
    </source>
</evidence>
<feature type="transmembrane region" description="Helical" evidence="1">
    <location>
        <begin position="30"/>
        <end position="49"/>
    </location>
</feature>
<dbReference type="Pfam" id="PF13239">
    <property type="entry name" value="2TM"/>
    <property type="match status" value="1"/>
</dbReference>
<keyword evidence="1" id="KW-0812">Transmembrane</keyword>